<accession>A0ABP8A567</accession>
<keyword evidence="2" id="KW-0175">Coiled coil</keyword>
<keyword evidence="1" id="KW-0802">TPR repeat</keyword>
<dbReference type="InterPro" id="IPR019734">
    <property type="entry name" value="TPR_rpt"/>
</dbReference>
<feature type="transmembrane region" description="Helical" evidence="3">
    <location>
        <begin position="336"/>
        <end position="357"/>
    </location>
</feature>
<dbReference type="Pfam" id="PF14938">
    <property type="entry name" value="SNAP"/>
    <property type="match status" value="1"/>
</dbReference>
<evidence type="ECO:0000256" key="3">
    <source>
        <dbReference type="SAM" id="Phobius"/>
    </source>
</evidence>
<dbReference type="RefSeq" id="WP_346086545.1">
    <property type="nucleotide sequence ID" value="NZ_BAAAZK010000007.1"/>
</dbReference>
<evidence type="ECO:0000256" key="2">
    <source>
        <dbReference type="SAM" id="Coils"/>
    </source>
</evidence>
<dbReference type="InterPro" id="IPR011990">
    <property type="entry name" value="TPR-like_helical_dom_sf"/>
</dbReference>
<feature type="coiled-coil region" evidence="2">
    <location>
        <begin position="377"/>
        <end position="409"/>
    </location>
</feature>
<dbReference type="PROSITE" id="PS50005">
    <property type="entry name" value="TPR"/>
    <property type="match status" value="1"/>
</dbReference>
<protein>
    <recommendedName>
        <fullName evidence="6">HTH luxR-type domain-containing protein</fullName>
    </recommendedName>
</protein>
<dbReference type="Proteomes" id="UP001500167">
    <property type="component" value="Unassembled WGS sequence"/>
</dbReference>
<dbReference type="SUPFAM" id="SSF48452">
    <property type="entry name" value="TPR-like"/>
    <property type="match status" value="2"/>
</dbReference>
<name>A0ABP8A567_9SPHI</name>
<keyword evidence="3" id="KW-1133">Transmembrane helix</keyword>
<dbReference type="EMBL" id="BAAAZK010000007">
    <property type="protein sequence ID" value="GAA4178020.1"/>
    <property type="molecule type" value="Genomic_DNA"/>
</dbReference>
<evidence type="ECO:0000313" key="4">
    <source>
        <dbReference type="EMBL" id="GAA4178020.1"/>
    </source>
</evidence>
<dbReference type="InterPro" id="IPR016032">
    <property type="entry name" value="Sig_transdc_resp-reg_C-effctor"/>
</dbReference>
<organism evidence="4 5">
    <name type="scientific">Sphingobacterium ginsenosidimutans</name>
    <dbReference type="NCBI Taxonomy" id="687845"/>
    <lineage>
        <taxon>Bacteria</taxon>
        <taxon>Pseudomonadati</taxon>
        <taxon>Bacteroidota</taxon>
        <taxon>Sphingobacteriia</taxon>
        <taxon>Sphingobacteriales</taxon>
        <taxon>Sphingobacteriaceae</taxon>
        <taxon>Sphingobacterium</taxon>
    </lineage>
</organism>
<sequence>MIKKLIGLFVIIFCARETSFAQNTASIHEIAEDLLEEREPQRSDALFIRQDELFKQARANGDLLQEARALQRMGQICYQMGLFTQSLHYHLKADEIFKSDKNEQQTADNLNDLALLFLLTKQENDARQSYFKALATFHRLRNEKGIARTYANIGHFYEKIVNYDSAYFYQEKAMEVFDRIGDAEGVALVHENLGSIYEDKLELDKAYFHFSKALVWFEQGSNTEMRIDVFNNLGDVYRKKGNYKQALYYTRQAEVLAKNTNSYSRLSSAYRDLGKTYNFLKQSDSTFSYLELSRVYFLKSYSEESKNQEALLKVIYGLDRKELQLAEMEQQEKISWAIYLVSGIVATFFILAAGIIIRNQRHRMRRESQTRLREEAILKTQQELLEIDLNNKKLQAEQLKESVHNKAREITVHTLQSIQKNQLLEDIGVTLKEMIKSDGRSYKKELRSLLNKINQNFHKDNYWEDFRRIFEEINQDFFDKLQQINPGLSATEIKFISLIKLNMNGKDIAALLGVSSDSLRVSRYRLRKKLKLEQGCSLTAFIQSI</sequence>
<keyword evidence="5" id="KW-1185">Reference proteome</keyword>
<evidence type="ECO:0000313" key="5">
    <source>
        <dbReference type="Proteomes" id="UP001500167"/>
    </source>
</evidence>
<dbReference type="SMART" id="SM00028">
    <property type="entry name" value="TPR"/>
    <property type="match status" value="5"/>
</dbReference>
<proteinExistence type="predicted"/>
<dbReference type="PANTHER" id="PTHR10098">
    <property type="entry name" value="RAPSYN-RELATED"/>
    <property type="match status" value="1"/>
</dbReference>
<dbReference type="Gene3D" id="1.25.40.10">
    <property type="entry name" value="Tetratricopeptide repeat domain"/>
    <property type="match status" value="2"/>
</dbReference>
<keyword evidence="3" id="KW-0472">Membrane</keyword>
<comment type="caution">
    <text evidence="4">The sequence shown here is derived from an EMBL/GenBank/DDBJ whole genome shotgun (WGS) entry which is preliminary data.</text>
</comment>
<evidence type="ECO:0008006" key="6">
    <source>
        <dbReference type="Google" id="ProtNLM"/>
    </source>
</evidence>
<gene>
    <name evidence="4" type="ORF">GCM10022218_27890</name>
</gene>
<dbReference type="SUPFAM" id="SSF46894">
    <property type="entry name" value="C-terminal effector domain of the bipartite response regulators"/>
    <property type="match status" value="1"/>
</dbReference>
<reference evidence="5" key="1">
    <citation type="journal article" date="2019" name="Int. J. Syst. Evol. Microbiol.">
        <title>The Global Catalogue of Microorganisms (GCM) 10K type strain sequencing project: providing services to taxonomists for standard genome sequencing and annotation.</title>
        <authorList>
            <consortium name="The Broad Institute Genomics Platform"/>
            <consortium name="The Broad Institute Genome Sequencing Center for Infectious Disease"/>
            <person name="Wu L."/>
            <person name="Ma J."/>
        </authorList>
    </citation>
    <scope>NUCLEOTIDE SEQUENCE [LARGE SCALE GENOMIC DNA]</scope>
    <source>
        <strain evidence="5">JCM 16722</strain>
    </source>
</reference>
<keyword evidence="3" id="KW-0812">Transmembrane</keyword>
<evidence type="ECO:0000256" key="1">
    <source>
        <dbReference type="PROSITE-ProRule" id="PRU00339"/>
    </source>
</evidence>
<feature type="repeat" description="TPR" evidence="1">
    <location>
        <begin position="227"/>
        <end position="260"/>
    </location>
</feature>